<dbReference type="EMBL" id="JAFCLK010000020">
    <property type="protein sequence ID" value="MBR1138358.1"/>
    <property type="molecule type" value="Genomic_DNA"/>
</dbReference>
<dbReference type="Proteomes" id="UP001314635">
    <property type="component" value="Unassembled WGS sequence"/>
</dbReference>
<feature type="domain" description="DUF4935" evidence="1">
    <location>
        <begin position="9"/>
        <end position="174"/>
    </location>
</feature>
<keyword evidence="3" id="KW-1185">Reference proteome</keyword>
<evidence type="ECO:0000259" key="1">
    <source>
        <dbReference type="Pfam" id="PF16289"/>
    </source>
</evidence>
<evidence type="ECO:0000313" key="2">
    <source>
        <dbReference type="EMBL" id="MBR1138358.1"/>
    </source>
</evidence>
<comment type="caution">
    <text evidence="2">The sequence shown here is derived from an EMBL/GenBank/DDBJ whole genome shotgun (WGS) entry which is preliminary data.</text>
</comment>
<organism evidence="2 3">
    <name type="scientific">Bradyrhizobium denitrificans</name>
    <dbReference type="NCBI Taxonomy" id="2734912"/>
    <lineage>
        <taxon>Bacteria</taxon>
        <taxon>Pseudomonadati</taxon>
        <taxon>Pseudomonadota</taxon>
        <taxon>Alphaproteobacteria</taxon>
        <taxon>Hyphomicrobiales</taxon>
        <taxon>Nitrobacteraceae</taxon>
        <taxon>Bradyrhizobium</taxon>
    </lineage>
</organism>
<accession>A0ABS5GAK1</accession>
<proteinExistence type="predicted"/>
<reference evidence="3" key="1">
    <citation type="journal article" date="2021" name="ISME J.">
        <title>Evolutionary origin and ecological implication of a unique nif island in free-living Bradyrhizobium lineages.</title>
        <authorList>
            <person name="Tao J."/>
        </authorList>
    </citation>
    <scope>NUCLEOTIDE SEQUENCE [LARGE SCALE GENOMIC DNA]</scope>
    <source>
        <strain evidence="3">SZCCT0094</strain>
    </source>
</reference>
<dbReference type="Pfam" id="PF16289">
    <property type="entry name" value="PIN_12"/>
    <property type="match status" value="1"/>
</dbReference>
<protein>
    <submittedName>
        <fullName evidence="2">DUF4935 domain-containing protein</fullName>
    </submittedName>
</protein>
<evidence type="ECO:0000313" key="3">
    <source>
        <dbReference type="Proteomes" id="UP001314635"/>
    </source>
</evidence>
<name>A0ABS5GAK1_9BRAD</name>
<dbReference type="RefSeq" id="WP_211400681.1">
    <property type="nucleotide sequence ID" value="NZ_JAFCLK010000020.1"/>
</dbReference>
<gene>
    <name evidence="2" type="ORF">JQ619_21545</name>
</gene>
<dbReference type="InterPro" id="IPR032557">
    <property type="entry name" value="DUF4935"/>
</dbReference>
<sequence>MAADRPRRVFLDANVVIRAGKPPGGPLIPRVADLVDAGYIKVVTTDLTKIEIAKNHGANDFEVIGDLTRRRVRDLADEILAVKLPEISPVELQQRLIEKYHAAVEQMFSSLRAETLSIDSVKPSVVFDAYARRTGLFGDDAKKDQFPDAFIFEALKATVTKSDPLTIVSDDKDFAAVIKNAEHITGLRSIADLFAKLGLTIEAAPDVNDFVDDNRDAIVGVVHEELNQWGLQVSDVDDAEIDEADVENVNFLDFRTFRTIGPGKEILVVGRIEMDVKVSYHHPDWDTATYDSEDKVLLPHHTVEGEKNIDVEANFSMTLTVDKHGKPTSVAEFSFDDDDFVWVAIGPNDFDYK</sequence>